<name>A0A1X0XZN5_9BACT</name>
<dbReference type="GO" id="GO:0003677">
    <property type="term" value="F:DNA binding"/>
    <property type="evidence" value="ECO:0007669"/>
    <property type="project" value="InterPro"/>
</dbReference>
<dbReference type="Gene3D" id="3.30.450.40">
    <property type="match status" value="1"/>
</dbReference>
<keyword evidence="6" id="KW-0175">Coiled coil</keyword>
<feature type="domain" description="Heat-inducible transcription repressor HrcA C-terminal" evidence="7">
    <location>
        <begin position="107"/>
        <end position="327"/>
    </location>
</feature>
<dbReference type="HAMAP" id="MF_00081">
    <property type="entry name" value="HrcA"/>
    <property type="match status" value="1"/>
</dbReference>
<proteinExistence type="inferred from homology"/>
<feature type="coiled-coil region" evidence="6">
    <location>
        <begin position="197"/>
        <end position="224"/>
    </location>
</feature>
<keyword evidence="1 5" id="KW-0678">Repressor</keyword>
<dbReference type="SUPFAM" id="SSF46785">
    <property type="entry name" value="Winged helix' DNA-binding domain"/>
    <property type="match status" value="1"/>
</dbReference>
<evidence type="ECO:0000256" key="3">
    <source>
        <dbReference type="ARBA" id="ARBA00023016"/>
    </source>
</evidence>
<dbReference type="InterPro" id="IPR023120">
    <property type="entry name" value="WHTH_transcript_rep_HrcA_IDD"/>
</dbReference>
<dbReference type="InterPro" id="IPR021153">
    <property type="entry name" value="HrcA_C"/>
</dbReference>
<comment type="similarity">
    <text evidence="5">Belongs to the HrcA family.</text>
</comment>
<comment type="caution">
    <text evidence="8">The sequence shown here is derived from an EMBL/GenBank/DDBJ whole genome shotgun (WGS) entry which is preliminary data.</text>
</comment>
<dbReference type="InterPro" id="IPR036390">
    <property type="entry name" value="WH_DNA-bd_sf"/>
</dbReference>
<evidence type="ECO:0000256" key="5">
    <source>
        <dbReference type="HAMAP-Rule" id="MF_00081"/>
    </source>
</evidence>
<keyword evidence="4 5" id="KW-0804">Transcription</keyword>
<evidence type="ECO:0000259" key="7">
    <source>
        <dbReference type="Pfam" id="PF01628"/>
    </source>
</evidence>
<dbReference type="OrthoDB" id="9783139at2"/>
<dbReference type="NCBIfam" id="TIGR00331">
    <property type="entry name" value="hrcA"/>
    <property type="match status" value="1"/>
</dbReference>
<evidence type="ECO:0000313" key="9">
    <source>
        <dbReference type="Proteomes" id="UP000193136"/>
    </source>
</evidence>
<dbReference type="GO" id="GO:0045892">
    <property type="term" value="P:negative regulation of DNA-templated transcription"/>
    <property type="evidence" value="ECO:0007669"/>
    <property type="project" value="UniProtKB-UniRule"/>
</dbReference>
<keyword evidence="9" id="KW-1185">Reference proteome</keyword>
<dbReference type="RefSeq" id="WP_085011193.1">
    <property type="nucleotide sequence ID" value="NZ_NAAD01000016.1"/>
</dbReference>
<evidence type="ECO:0000256" key="6">
    <source>
        <dbReference type="SAM" id="Coils"/>
    </source>
</evidence>
<evidence type="ECO:0000313" key="8">
    <source>
        <dbReference type="EMBL" id="ORJ58324.1"/>
    </source>
</evidence>
<dbReference type="InterPro" id="IPR002571">
    <property type="entry name" value="HrcA"/>
</dbReference>
<evidence type="ECO:0000256" key="1">
    <source>
        <dbReference type="ARBA" id="ARBA00022491"/>
    </source>
</evidence>
<gene>
    <name evidence="5" type="primary">hrcA</name>
    <name evidence="8" type="ORF">B5V00_12610</name>
</gene>
<evidence type="ECO:0000256" key="4">
    <source>
        <dbReference type="ARBA" id="ARBA00023163"/>
    </source>
</evidence>
<sequence length="346" mass="38858">MSTELGERNRSILEAIIEEHIATAEPVGSRTVAKRHKLGLSPATIRNVMADLEEYGFLQSPHTSAGRVPTEKGYRFYVDSLLQVRKLNSAERKQLESRYQLRGRKVEEVLRDVSKTLSSISHYTGLVMAPRLETTVFRHIEFVPLSEGRVLVVFVTRSGLVQNKIIETREPISRRELEQISNYLNRTLAGLSIQQVKEKIFAEMQEEKARYDRLMSRTLELSREALKENLGGEVFIEGTSNILDQPEFANVETMRGLFRAFEQKSTLIDLLNRSQQADGVQIFIGSEPGITGIQGCSLITCHYASKRGTIGALGVIGPSRMNYSSVIPVVDYTARLLSQVLDGDLD</sequence>
<dbReference type="InterPro" id="IPR029016">
    <property type="entry name" value="GAF-like_dom_sf"/>
</dbReference>
<accession>A0A1X0XZN5</accession>
<dbReference type="Gene3D" id="3.30.390.60">
    <property type="entry name" value="Heat-inducible transcription repressor hrca homolog, domain 3"/>
    <property type="match status" value="1"/>
</dbReference>
<dbReference type="SUPFAM" id="SSF55781">
    <property type="entry name" value="GAF domain-like"/>
    <property type="match status" value="1"/>
</dbReference>
<dbReference type="Pfam" id="PF01628">
    <property type="entry name" value="HrcA"/>
    <property type="match status" value="1"/>
</dbReference>
<protein>
    <recommendedName>
        <fullName evidence="5">Heat-inducible transcription repressor HrcA</fullName>
    </recommendedName>
</protein>
<dbReference type="Proteomes" id="UP000193136">
    <property type="component" value="Unassembled WGS sequence"/>
</dbReference>
<dbReference type="PANTHER" id="PTHR34824">
    <property type="entry name" value="HEAT-INDUCIBLE TRANSCRIPTION REPRESSOR HRCA"/>
    <property type="match status" value="1"/>
</dbReference>
<organism evidence="8 9">
    <name type="scientific">Geothermobacter hydrogeniphilus</name>
    <dbReference type="NCBI Taxonomy" id="1969733"/>
    <lineage>
        <taxon>Bacteria</taxon>
        <taxon>Pseudomonadati</taxon>
        <taxon>Thermodesulfobacteriota</taxon>
        <taxon>Desulfuromonadia</taxon>
        <taxon>Desulfuromonadales</taxon>
        <taxon>Geothermobacteraceae</taxon>
        <taxon>Geothermobacter</taxon>
    </lineage>
</organism>
<reference evidence="8 9" key="1">
    <citation type="submission" date="2017-03" db="EMBL/GenBank/DDBJ databases">
        <title>Genome sequence of Geothermobacter sp. EPR-M, Deep-Sea Iron Reducer.</title>
        <authorList>
            <person name="Tully B."/>
            <person name="Savalia P."/>
            <person name="Abuyen K."/>
            <person name="Baughan C."/>
            <person name="Romero E."/>
            <person name="Ronkowski C."/>
            <person name="Torres B."/>
            <person name="Tremblay J."/>
            <person name="Trujillo A."/>
            <person name="Tyler M."/>
            <person name="Perez-Rodriguez I."/>
            <person name="Amend J."/>
        </authorList>
    </citation>
    <scope>NUCLEOTIDE SEQUENCE [LARGE SCALE GENOMIC DNA]</scope>
    <source>
        <strain evidence="8 9">EPR-M</strain>
    </source>
</reference>
<dbReference type="InterPro" id="IPR036388">
    <property type="entry name" value="WH-like_DNA-bd_sf"/>
</dbReference>
<dbReference type="EMBL" id="NAAD01000016">
    <property type="protein sequence ID" value="ORJ58324.1"/>
    <property type="molecule type" value="Genomic_DNA"/>
</dbReference>
<dbReference type="STRING" id="1969733.B5V00_12610"/>
<dbReference type="PIRSF" id="PIRSF005485">
    <property type="entry name" value="HrcA"/>
    <property type="match status" value="1"/>
</dbReference>
<dbReference type="AlphaFoldDB" id="A0A1X0XZN5"/>
<dbReference type="Gene3D" id="1.10.10.10">
    <property type="entry name" value="Winged helix-like DNA-binding domain superfamily/Winged helix DNA-binding domain"/>
    <property type="match status" value="1"/>
</dbReference>
<keyword evidence="3 5" id="KW-0346">Stress response</keyword>
<keyword evidence="2 5" id="KW-0805">Transcription regulation</keyword>
<evidence type="ECO:0000256" key="2">
    <source>
        <dbReference type="ARBA" id="ARBA00023015"/>
    </source>
</evidence>
<comment type="function">
    <text evidence="5">Negative regulator of class I heat shock genes (grpE-dnaK-dnaJ and groELS operons). Prevents heat-shock induction of these operons.</text>
</comment>
<dbReference type="PANTHER" id="PTHR34824:SF1">
    <property type="entry name" value="HEAT-INDUCIBLE TRANSCRIPTION REPRESSOR HRCA"/>
    <property type="match status" value="1"/>
</dbReference>